<accession>A0A8K0E5Z3</accession>
<dbReference type="PROSITE" id="PS51228">
    <property type="entry name" value="ACB_2"/>
    <property type="match status" value="1"/>
</dbReference>
<organism evidence="4 5">
    <name type="scientific">Rhamnella rubrinervis</name>
    <dbReference type="NCBI Taxonomy" id="2594499"/>
    <lineage>
        <taxon>Eukaryota</taxon>
        <taxon>Viridiplantae</taxon>
        <taxon>Streptophyta</taxon>
        <taxon>Embryophyta</taxon>
        <taxon>Tracheophyta</taxon>
        <taxon>Spermatophyta</taxon>
        <taxon>Magnoliopsida</taxon>
        <taxon>eudicotyledons</taxon>
        <taxon>Gunneridae</taxon>
        <taxon>Pentapetalae</taxon>
        <taxon>rosids</taxon>
        <taxon>fabids</taxon>
        <taxon>Rosales</taxon>
        <taxon>Rhamnaceae</taxon>
        <taxon>rhamnoid group</taxon>
        <taxon>Rhamneae</taxon>
        <taxon>Rhamnella</taxon>
    </lineage>
</organism>
<protein>
    <recommendedName>
        <fullName evidence="3">ACB domain-containing protein</fullName>
    </recommendedName>
</protein>
<dbReference type="InterPro" id="IPR014352">
    <property type="entry name" value="FERM/acyl-CoA-bd_prot_sf"/>
</dbReference>
<dbReference type="GO" id="GO:0006631">
    <property type="term" value="P:fatty acid metabolic process"/>
    <property type="evidence" value="ECO:0007669"/>
    <property type="project" value="TreeGrafter"/>
</dbReference>
<dbReference type="GO" id="GO:0000062">
    <property type="term" value="F:fatty-acyl-CoA binding"/>
    <property type="evidence" value="ECO:0007669"/>
    <property type="project" value="InterPro"/>
</dbReference>
<dbReference type="EMBL" id="VOIH02000008">
    <property type="protein sequence ID" value="KAF3440851.1"/>
    <property type="molecule type" value="Genomic_DNA"/>
</dbReference>
<dbReference type="Gene3D" id="1.20.80.10">
    <property type="match status" value="1"/>
</dbReference>
<evidence type="ECO:0000256" key="1">
    <source>
        <dbReference type="ARBA" id="ARBA00005567"/>
    </source>
</evidence>
<evidence type="ECO:0000256" key="2">
    <source>
        <dbReference type="ARBA" id="ARBA00023121"/>
    </source>
</evidence>
<evidence type="ECO:0000313" key="5">
    <source>
        <dbReference type="Proteomes" id="UP000796880"/>
    </source>
</evidence>
<sequence>MEFFEDFAVTIVLAVVVFYAIFKLSSLVSADDMEDVKTKVGVFECKSGVESGIHGMDSERRAGFVGKVVEVDGFKGKSACEDFITVREFADEKMEFPDESCRSPGLCEGLKTDENEVCGEGLVGCLTEKLIEEESISGQVGLWECESSLVDESSERDKLDELVVDLIKDQVGVTESKDIEVIQCEKDKEGDGAKNKVDVKDEGWFGEDDDWEGIERTELEKLFGAAVVFVGSRINADRISVLRNEVKMKLYGLHMIATQGPCLEPQPMALKVSARAKWNAWQELGGMSPEMAMEQYISLLSESIPKWTQDELDGKHDIPKAEASGKVASFLKTVVRNQPEDEVRVASCTSLAIWRDRVPSECQSSGLESGVKLLYTALRSETEPNFTLSAIPATMADDLGFSEIRTS</sequence>
<comment type="similarity">
    <text evidence="1">Belongs to the ACBP family.</text>
</comment>
<dbReference type="InterPro" id="IPR000582">
    <property type="entry name" value="Acyl-CoA-binding_protein"/>
</dbReference>
<reference evidence="4" key="1">
    <citation type="submission" date="2020-03" db="EMBL/GenBank/DDBJ databases">
        <title>A high-quality chromosome-level genome assembly of a woody plant with both climbing and erect habits, Rhamnella rubrinervis.</title>
        <authorList>
            <person name="Lu Z."/>
            <person name="Yang Y."/>
            <person name="Zhu X."/>
            <person name="Sun Y."/>
        </authorList>
    </citation>
    <scope>NUCLEOTIDE SEQUENCE</scope>
    <source>
        <strain evidence="4">BYM</strain>
        <tissue evidence="4">Leaf</tissue>
    </source>
</reference>
<keyword evidence="2" id="KW-0446">Lipid-binding</keyword>
<name>A0A8K0E5Z3_9ROSA</name>
<comment type="caution">
    <text evidence="4">The sequence shown here is derived from an EMBL/GenBank/DDBJ whole genome shotgun (WGS) entry which is preliminary data.</text>
</comment>
<dbReference type="Proteomes" id="UP000796880">
    <property type="component" value="Unassembled WGS sequence"/>
</dbReference>
<dbReference type="Pfam" id="PF00887">
    <property type="entry name" value="ACBP"/>
    <property type="match status" value="1"/>
</dbReference>
<evidence type="ECO:0000313" key="4">
    <source>
        <dbReference type="EMBL" id="KAF3440851.1"/>
    </source>
</evidence>
<dbReference type="OrthoDB" id="71307at2759"/>
<evidence type="ECO:0000259" key="3">
    <source>
        <dbReference type="PROSITE" id="PS51228"/>
    </source>
</evidence>
<dbReference type="InterPro" id="IPR035984">
    <property type="entry name" value="Acyl-CoA-binding_sf"/>
</dbReference>
<dbReference type="SUPFAM" id="SSF47027">
    <property type="entry name" value="Acyl-CoA binding protein"/>
    <property type="match status" value="1"/>
</dbReference>
<dbReference type="PANTHER" id="PTHR23310">
    <property type="entry name" value="ACYL-COA-BINDING PROTEIN, ACBP"/>
    <property type="match status" value="1"/>
</dbReference>
<keyword evidence="5" id="KW-1185">Reference proteome</keyword>
<dbReference type="PRINTS" id="PR00689">
    <property type="entry name" value="ACOABINDINGP"/>
</dbReference>
<feature type="domain" description="ACB" evidence="3">
    <location>
        <begin position="219"/>
        <end position="309"/>
    </location>
</feature>
<gene>
    <name evidence="4" type="ORF">FNV43_RR19137</name>
</gene>
<dbReference type="PANTHER" id="PTHR23310:SF105">
    <property type="entry name" value="ACYL-COA-BINDING DOMAIN-CONTAINING PROTEIN 5"/>
    <property type="match status" value="1"/>
</dbReference>
<proteinExistence type="inferred from homology"/>
<dbReference type="AlphaFoldDB" id="A0A8K0E5Z3"/>